<dbReference type="GO" id="GO:0006412">
    <property type="term" value="P:translation"/>
    <property type="evidence" value="ECO:0007669"/>
    <property type="project" value="InterPro"/>
</dbReference>
<dbReference type="EMBL" id="UINC01014783">
    <property type="protein sequence ID" value="SVA62797.1"/>
    <property type="molecule type" value="Genomic_DNA"/>
</dbReference>
<reference evidence="4" key="1">
    <citation type="submission" date="2018-05" db="EMBL/GenBank/DDBJ databases">
        <authorList>
            <person name="Lanie J.A."/>
            <person name="Ng W.-L."/>
            <person name="Kazmierczak K.M."/>
            <person name="Andrzejewski T.M."/>
            <person name="Davidsen T.M."/>
            <person name="Wayne K.J."/>
            <person name="Tettelin H."/>
            <person name="Glass J.I."/>
            <person name="Rusch D."/>
            <person name="Podicherti R."/>
            <person name="Tsui H.-C.T."/>
            <person name="Winkler M.E."/>
        </authorList>
    </citation>
    <scope>NUCLEOTIDE SEQUENCE</scope>
</reference>
<protein>
    <recommendedName>
        <fullName evidence="5">Ribosomal protein L29</fullName>
    </recommendedName>
</protein>
<dbReference type="InterPro" id="IPR036049">
    <property type="entry name" value="Ribosomal_uL29_sf"/>
</dbReference>
<name>A0A381XF35_9ZZZZ</name>
<gene>
    <name evidence="4" type="ORF">METZ01_LOCUS115651</name>
</gene>
<evidence type="ECO:0000256" key="3">
    <source>
        <dbReference type="ARBA" id="ARBA00023274"/>
    </source>
</evidence>
<keyword evidence="3" id="KW-0687">Ribonucleoprotein</keyword>
<sequence>MKKKDIKKLTKDQSIREITKLKKDLFNIRFKKINGQLQDTAEFLKIRKNIARLYSNIGNKK</sequence>
<evidence type="ECO:0000256" key="1">
    <source>
        <dbReference type="ARBA" id="ARBA00009254"/>
    </source>
</evidence>
<organism evidence="4">
    <name type="scientific">marine metagenome</name>
    <dbReference type="NCBI Taxonomy" id="408172"/>
    <lineage>
        <taxon>unclassified sequences</taxon>
        <taxon>metagenomes</taxon>
        <taxon>ecological metagenomes</taxon>
    </lineage>
</organism>
<evidence type="ECO:0000313" key="4">
    <source>
        <dbReference type="EMBL" id="SVA62797.1"/>
    </source>
</evidence>
<evidence type="ECO:0008006" key="5">
    <source>
        <dbReference type="Google" id="ProtNLM"/>
    </source>
</evidence>
<dbReference type="GO" id="GO:0005840">
    <property type="term" value="C:ribosome"/>
    <property type="evidence" value="ECO:0007669"/>
    <property type="project" value="UniProtKB-KW"/>
</dbReference>
<dbReference type="Gene3D" id="1.10.287.310">
    <property type="match status" value="1"/>
</dbReference>
<evidence type="ECO:0000256" key="2">
    <source>
        <dbReference type="ARBA" id="ARBA00022980"/>
    </source>
</evidence>
<proteinExistence type="inferred from homology"/>
<dbReference type="NCBIfam" id="TIGR00012">
    <property type="entry name" value="L29"/>
    <property type="match status" value="1"/>
</dbReference>
<dbReference type="SUPFAM" id="SSF46561">
    <property type="entry name" value="Ribosomal protein L29 (L29p)"/>
    <property type="match status" value="1"/>
</dbReference>
<accession>A0A381XF35</accession>
<dbReference type="HAMAP" id="MF_00374">
    <property type="entry name" value="Ribosomal_uL29"/>
    <property type="match status" value="1"/>
</dbReference>
<dbReference type="GO" id="GO:1990904">
    <property type="term" value="C:ribonucleoprotein complex"/>
    <property type="evidence" value="ECO:0007669"/>
    <property type="project" value="UniProtKB-KW"/>
</dbReference>
<dbReference type="AlphaFoldDB" id="A0A381XF35"/>
<dbReference type="Pfam" id="PF00831">
    <property type="entry name" value="Ribosomal_L29"/>
    <property type="match status" value="1"/>
</dbReference>
<dbReference type="GO" id="GO:0003735">
    <property type="term" value="F:structural constituent of ribosome"/>
    <property type="evidence" value="ECO:0007669"/>
    <property type="project" value="InterPro"/>
</dbReference>
<dbReference type="InterPro" id="IPR001854">
    <property type="entry name" value="Ribosomal_uL29"/>
</dbReference>
<comment type="similarity">
    <text evidence="1">Belongs to the universal ribosomal protein uL29 family.</text>
</comment>
<keyword evidence="2" id="KW-0689">Ribosomal protein</keyword>